<dbReference type="EMBL" id="JACVVK020000305">
    <property type="protein sequence ID" value="KAK7479334.1"/>
    <property type="molecule type" value="Genomic_DNA"/>
</dbReference>
<evidence type="ECO:0000313" key="10">
    <source>
        <dbReference type="Proteomes" id="UP001519460"/>
    </source>
</evidence>
<dbReference type="GO" id="GO:0000139">
    <property type="term" value="C:Golgi membrane"/>
    <property type="evidence" value="ECO:0007669"/>
    <property type="project" value="UniProtKB-SubCell"/>
</dbReference>
<keyword evidence="8" id="KW-0333">Golgi apparatus</keyword>
<feature type="transmembrane region" description="Helical" evidence="8">
    <location>
        <begin position="227"/>
        <end position="244"/>
    </location>
</feature>
<dbReference type="PANTHER" id="PTHR13148">
    <property type="entry name" value="PER1-RELATED"/>
    <property type="match status" value="1"/>
</dbReference>
<dbReference type="Proteomes" id="UP001519460">
    <property type="component" value="Unassembled WGS sequence"/>
</dbReference>
<evidence type="ECO:0000256" key="4">
    <source>
        <dbReference type="ARBA" id="ARBA00022692"/>
    </source>
</evidence>
<name>A0ABD0JX50_9CAEN</name>
<dbReference type="PROSITE" id="PS51257">
    <property type="entry name" value="PROKAR_LIPOPROTEIN"/>
    <property type="match status" value="1"/>
</dbReference>
<evidence type="ECO:0000256" key="1">
    <source>
        <dbReference type="ARBA" id="ARBA00004127"/>
    </source>
</evidence>
<accession>A0ABD0JX50</accession>
<comment type="caution">
    <text evidence="8">Lacks conserved residue(s) required for the propagation of feature annotation.</text>
</comment>
<dbReference type="PANTHER" id="PTHR13148:SF0">
    <property type="entry name" value="POST-GPI ATTACHMENT TO PROTEINS FACTOR 3"/>
    <property type="match status" value="1"/>
</dbReference>
<gene>
    <name evidence="9" type="ORF">BaRGS_00029412</name>
</gene>
<keyword evidence="3 8" id="KW-0337">GPI-anchor biosynthesis</keyword>
<feature type="signal peptide" evidence="8">
    <location>
        <begin position="1"/>
        <end position="21"/>
    </location>
</feature>
<protein>
    <recommendedName>
        <fullName evidence="8">Post-GPI attachment to proteins factor 3</fullName>
    </recommendedName>
</protein>
<feature type="transmembrane region" description="Helical" evidence="8">
    <location>
        <begin position="135"/>
        <end position="155"/>
    </location>
</feature>
<reference evidence="9 10" key="1">
    <citation type="journal article" date="2023" name="Sci. Data">
        <title>Genome assembly of the Korean intertidal mud-creeper Batillaria attramentaria.</title>
        <authorList>
            <person name="Patra A.K."/>
            <person name="Ho P.T."/>
            <person name="Jun S."/>
            <person name="Lee S.J."/>
            <person name="Kim Y."/>
            <person name="Won Y.J."/>
        </authorList>
    </citation>
    <scope>NUCLEOTIDE SEQUENCE [LARGE SCALE GENOMIC DNA]</scope>
    <source>
        <strain evidence="9">Wonlab-2016</strain>
    </source>
</reference>
<evidence type="ECO:0000256" key="3">
    <source>
        <dbReference type="ARBA" id="ARBA00022502"/>
    </source>
</evidence>
<organism evidence="9 10">
    <name type="scientific">Batillaria attramentaria</name>
    <dbReference type="NCBI Taxonomy" id="370345"/>
    <lineage>
        <taxon>Eukaryota</taxon>
        <taxon>Metazoa</taxon>
        <taxon>Spiralia</taxon>
        <taxon>Lophotrochozoa</taxon>
        <taxon>Mollusca</taxon>
        <taxon>Gastropoda</taxon>
        <taxon>Caenogastropoda</taxon>
        <taxon>Sorbeoconcha</taxon>
        <taxon>Cerithioidea</taxon>
        <taxon>Batillariidae</taxon>
        <taxon>Batillaria</taxon>
    </lineage>
</organism>
<evidence type="ECO:0000256" key="5">
    <source>
        <dbReference type="ARBA" id="ARBA00022729"/>
    </source>
</evidence>
<dbReference type="GO" id="GO:0006506">
    <property type="term" value="P:GPI anchor biosynthetic process"/>
    <property type="evidence" value="ECO:0007669"/>
    <property type="project" value="UniProtKB-KW"/>
</dbReference>
<comment type="subcellular location">
    <subcellularLocation>
        <location evidence="1">Endomembrane system</location>
        <topology evidence="1">Multi-pass membrane protein</topology>
    </subcellularLocation>
    <subcellularLocation>
        <location evidence="8">Golgi apparatus membrane</location>
        <topology evidence="8">Multi-pass membrane protein</topology>
    </subcellularLocation>
</comment>
<evidence type="ECO:0000256" key="2">
    <source>
        <dbReference type="ARBA" id="ARBA00006387"/>
    </source>
</evidence>
<evidence type="ECO:0000256" key="8">
    <source>
        <dbReference type="RuleBase" id="RU365066"/>
    </source>
</evidence>
<feature type="chain" id="PRO_5044533583" description="Post-GPI attachment to proteins factor 3" evidence="8">
    <location>
        <begin position="22"/>
        <end position="319"/>
    </location>
</feature>
<dbReference type="InterPro" id="IPR007217">
    <property type="entry name" value="Per1-like"/>
</dbReference>
<comment type="caution">
    <text evidence="9">The sequence shown here is derived from an EMBL/GenBank/DDBJ whole genome shotgun (WGS) entry which is preliminary data.</text>
</comment>
<sequence length="319" mass="36796">MKNLCITASAVLLFACEQSSASLGDRSYAFQKCLRNCSQSNCTDVTSFEEQQPKHLKILGWTCYAECQYSCMWHTVDAFIRDGSPVPQFYGKWPFIRVFGIQEPASVVFSILNAAGHLMVLRYRALVSSSTPMYYVWHGMALIAVNAWTWSTIYHTRDTDFTEMMDYFFALSIVLYNVFAVFCRCDAFGTDKWWRPTVAGVIMFIFYLRHVHYLAYVKFDYGYNMKVNVAVGLCSIIGWVAWCIANRRHPYVWQCAVAMLGINILALLELLDFPPLFWALDAHSLWHAGTAPVNLLWWKFIIDDGIHLQKQLEEKKKIV</sequence>
<feature type="transmembrane region" description="Helical" evidence="8">
    <location>
        <begin position="197"/>
        <end position="215"/>
    </location>
</feature>
<dbReference type="Pfam" id="PF04080">
    <property type="entry name" value="Per1"/>
    <property type="match status" value="1"/>
</dbReference>
<keyword evidence="10" id="KW-1185">Reference proteome</keyword>
<feature type="transmembrane region" description="Helical" evidence="8">
    <location>
        <begin position="251"/>
        <end position="271"/>
    </location>
</feature>
<evidence type="ECO:0000313" key="9">
    <source>
        <dbReference type="EMBL" id="KAK7479334.1"/>
    </source>
</evidence>
<keyword evidence="7 8" id="KW-0472">Membrane</keyword>
<evidence type="ECO:0000256" key="6">
    <source>
        <dbReference type="ARBA" id="ARBA00022989"/>
    </source>
</evidence>
<keyword evidence="6 8" id="KW-1133">Transmembrane helix</keyword>
<keyword evidence="4 8" id="KW-0812">Transmembrane</keyword>
<dbReference type="AlphaFoldDB" id="A0ABD0JX50"/>
<comment type="function">
    <text evidence="8">Involved in the lipid remodeling steps of GPI-anchor maturation.</text>
</comment>
<feature type="transmembrane region" description="Helical" evidence="8">
    <location>
        <begin position="105"/>
        <end position="123"/>
    </location>
</feature>
<keyword evidence="5 8" id="KW-0732">Signal</keyword>
<evidence type="ECO:0000256" key="7">
    <source>
        <dbReference type="ARBA" id="ARBA00023136"/>
    </source>
</evidence>
<proteinExistence type="inferred from homology"/>
<feature type="transmembrane region" description="Helical" evidence="8">
    <location>
        <begin position="167"/>
        <end position="185"/>
    </location>
</feature>
<comment type="similarity">
    <text evidence="2 8">Belongs to the PGAP3 family.</text>
</comment>